<dbReference type="HAMAP" id="MF_00183">
    <property type="entry name" value="DXP_reductoisom"/>
    <property type="match status" value="1"/>
</dbReference>
<dbReference type="GO" id="GO:0030145">
    <property type="term" value="F:manganese ion binding"/>
    <property type="evidence" value="ECO:0007669"/>
    <property type="project" value="TreeGrafter"/>
</dbReference>
<comment type="cofactor">
    <cofactor evidence="9">
        <name>Mg(2+)</name>
        <dbReference type="ChEBI" id="CHEBI:18420"/>
    </cofactor>
    <cofactor evidence="9">
        <name>Mn(2+)</name>
        <dbReference type="ChEBI" id="CHEBI:29035"/>
    </cofactor>
</comment>
<gene>
    <name evidence="9" type="primary">dxr</name>
    <name evidence="14" type="ORF">MNAB215_5790</name>
</gene>
<evidence type="ECO:0000313" key="15">
    <source>
        <dbReference type="Proteomes" id="UP000240424"/>
    </source>
</evidence>
<evidence type="ECO:0000256" key="5">
    <source>
        <dbReference type="ARBA" id="ARBA00023002"/>
    </source>
</evidence>
<dbReference type="NCBIfam" id="TIGR00243">
    <property type="entry name" value="Dxr"/>
    <property type="match status" value="1"/>
</dbReference>
<dbReference type="GO" id="GO:0016853">
    <property type="term" value="F:isomerase activity"/>
    <property type="evidence" value="ECO:0007669"/>
    <property type="project" value="UniProtKB-KW"/>
</dbReference>
<feature type="binding site" evidence="9">
    <location>
        <position position="83"/>
    </location>
    <ligand>
        <name>NADPH</name>
        <dbReference type="ChEBI" id="CHEBI:57783"/>
    </ligand>
</feature>
<dbReference type="STRING" id="1841861.GCA_900157365_04109"/>
<feature type="binding site" evidence="9">
    <location>
        <position position="252"/>
    </location>
    <ligand>
        <name>1-deoxy-D-xylulose 5-phosphate</name>
        <dbReference type="ChEBI" id="CHEBI:57792"/>
    </ligand>
</feature>
<dbReference type="SUPFAM" id="SSF69055">
    <property type="entry name" value="1-deoxy-D-xylulose-5-phosphate reductoisomerase, C-terminal domain"/>
    <property type="match status" value="1"/>
</dbReference>
<organism evidence="14 15">
    <name type="scientific">Mycobacterium numidiamassiliense</name>
    <dbReference type="NCBI Taxonomy" id="1841861"/>
    <lineage>
        <taxon>Bacteria</taxon>
        <taxon>Bacillati</taxon>
        <taxon>Actinomycetota</taxon>
        <taxon>Actinomycetes</taxon>
        <taxon>Mycobacteriales</taxon>
        <taxon>Mycobacteriaceae</taxon>
        <taxon>Mycobacterium</taxon>
    </lineage>
</organism>
<dbReference type="InterPro" id="IPR003821">
    <property type="entry name" value="DXP_reductoisomerase"/>
</dbReference>
<dbReference type="EC" id="1.1.1.267" evidence="9"/>
<name>A0A2U3PIG7_9MYCO</name>
<dbReference type="InterPro" id="IPR036291">
    <property type="entry name" value="NAD(P)-bd_dom_sf"/>
</dbReference>
<feature type="binding site" evidence="9">
    <location>
        <position position="233"/>
    </location>
    <ligand>
        <name>1-deoxy-D-xylulose 5-phosphate</name>
        <dbReference type="ChEBI" id="CHEBI:57792"/>
    </ligand>
</feature>
<dbReference type="AlphaFoldDB" id="A0A2U3PIG7"/>
<dbReference type="InterPro" id="IPR013644">
    <property type="entry name" value="DXP_reductoisomerase_C"/>
</dbReference>
<accession>A0A2U3PIG7</accession>
<feature type="binding site" evidence="9">
    <location>
        <position position="255"/>
    </location>
    <ligand>
        <name>1-deoxy-D-xylulose 5-phosphate</name>
        <dbReference type="ChEBI" id="CHEBI:57792"/>
    </ligand>
</feature>
<feature type="binding site" evidence="9">
    <location>
        <position position="54"/>
    </location>
    <ligand>
        <name>NADPH</name>
        <dbReference type="ChEBI" id="CHEBI:57783"/>
    </ligand>
</feature>
<dbReference type="OrthoDB" id="9806546at2"/>
<keyword evidence="6 9" id="KW-0464">Manganese</keyword>
<feature type="binding site" evidence="9">
    <location>
        <position position="246"/>
    </location>
    <ligand>
        <name>1-deoxy-D-xylulose 5-phosphate</name>
        <dbReference type="ChEBI" id="CHEBI:57792"/>
    </ligand>
</feature>
<evidence type="ECO:0000256" key="2">
    <source>
        <dbReference type="ARBA" id="ARBA00006825"/>
    </source>
</evidence>
<feature type="binding site" evidence="9">
    <location>
        <position position="160"/>
    </location>
    <ligand>
        <name>NADPH</name>
        <dbReference type="ChEBI" id="CHEBI:57783"/>
    </ligand>
</feature>
<dbReference type="Gene3D" id="3.40.50.720">
    <property type="entry name" value="NAD(P)-binding Rossmann-like Domain"/>
    <property type="match status" value="1"/>
</dbReference>
<dbReference type="EMBL" id="FUEZ01000004">
    <property type="protein sequence ID" value="SPM43564.1"/>
    <property type="molecule type" value="Genomic_DNA"/>
</dbReference>
<evidence type="ECO:0000313" key="14">
    <source>
        <dbReference type="EMBL" id="SPM43564.1"/>
    </source>
</evidence>
<evidence type="ECO:0000259" key="12">
    <source>
        <dbReference type="Pfam" id="PF08436"/>
    </source>
</evidence>
<evidence type="ECO:0000256" key="6">
    <source>
        <dbReference type="ARBA" id="ARBA00023211"/>
    </source>
</evidence>
<evidence type="ECO:0000256" key="8">
    <source>
        <dbReference type="ARBA" id="ARBA00048543"/>
    </source>
</evidence>
<feature type="binding site" evidence="9">
    <location>
        <position position="186"/>
    </location>
    <ligand>
        <name>Mn(2+)</name>
        <dbReference type="ChEBI" id="CHEBI:29035"/>
    </ligand>
</feature>
<feature type="binding site" evidence="9">
    <location>
        <position position="210"/>
    </location>
    <ligand>
        <name>1-deoxy-D-xylulose 5-phosphate</name>
        <dbReference type="ChEBI" id="CHEBI:57792"/>
    </ligand>
</feature>
<feature type="domain" description="DXP reductoisomerase C-terminal" evidence="13">
    <location>
        <begin position="296"/>
        <end position="413"/>
    </location>
</feature>
<comment type="pathway">
    <text evidence="1 9">Isoprenoid biosynthesis; isopentenyl diphosphate biosynthesis via DXP pathway; isopentenyl diphosphate from 1-deoxy-D-xylulose 5-phosphate: step 1/6.</text>
</comment>
<dbReference type="Pfam" id="PF13288">
    <property type="entry name" value="DXPR_C"/>
    <property type="match status" value="1"/>
</dbReference>
<dbReference type="Proteomes" id="UP000240424">
    <property type="component" value="Unassembled WGS sequence"/>
</dbReference>
<feature type="binding site" evidence="9">
    <location>
        <position position="255"/>
    </location>
    <ligand>
        <name>Mn(2+)</name>
        <dbReference type="ChEBI" id="CHEBI:29035"/>
    </ligand>
</feature>
<feature type="binding site" evidence="9">
    <location>
        <position position="162"/>
    </location>
    <ligand>
        <name>NADPH</name>
        <dbReference type="ChEBI" id="CHEBI:57783"/>
    </ligand>
</feature>
<evidence type="ECO:0000259" key="11">
    <source>
        <dbReference type="Pfam" id="PF02670"/>
    </source>
</evidence>
<proteinExistence type="inferred from homology"/>
<feature type="binding site" evidence="9">
    <location>
        <position position="251"/>
    </location>
    <ligand>
        <name>1-deoxy-D-xylulose 5-phosphate</name>
        <dbReference type="ChEBI" id="CHEBI:57792"/>
    </ligand>
</feature>
<comment type="caution">
    <text evidence="9">Lacks conserved residue(s) required for the propagation of feature annotation.</text>
</comment>
<keyword evidence="7 9" id="KW-0414">Isoprene biosynthesis</keyword>
<evidence type="ECO:0000256" key="3">
    <source>
        <dbReference type="ARBA" id="ARBA00022723"/>
    </source>
</evidence>
<keyword evidence="9" id="KW-0460">Magnesium</keyword>
<feature type="binding site" evidence="9">
    <location>
        <position position="56"/>
    </location>
    <ligand>
        <name>NADPH</name>
        <dbReference type="ChEBI" id="CHEBI:57783"/>
    </ligand>
</feature>
<dbReference type="Gene3D" id="1.10.1740.10">
    <property type="match status" value="1"/>
</dbReference>
<dbReference type="InterPro" id="IPR036169">
    <property type="entry name" value="DXPR_C_sf"/>
</dbReference>
<feature type="domain" description="1-deoxy-D-xylulose 5-phosphate reductoisomerase N-terminal" evidence="11">
    <location>
        <begin position="48"/>
        <end position="168"/>
    </location>
</feature>
<feature type="binding site" evidence="9">
    <location>
        <position position="57"/>
    </location>
    <ligand>
        <name>NADPH</name>
        <dbReference type="ChEBI" id="CHEBI:57783"/>
    </ligand>
</feature>
<feature type="binding site" evidence="9">
    <location>
        <position position="161"/>
    </location>
    <ligand>
        <name>1-deoxy-D-xylulose 5-phosphate</name>
        <dbReference type="ChEBI" id="CHEBI:57792"/>
    </ligand>
</feature>
<feature type="binding site" evidence="9">
    <location>
        <position position="239"/>
    </location>
    <ligand>
        <name>NADPH</name>
        <dbReference type="ChEBI" id="CHEBI:57783"/>
    </ligand>
</feature>
<keyword evidence="5 9" id="KW-0560">Oxidoreductase</keyword>
<evidence type="ECO:0000256" key="10">
    <source>
        <dbReference type="SAM" id="MobiDB-lite"/>
    </source>
</evidence>
<feature type="domain" description="1-deoxy-D-xylulose 5-phosphate reductoisomerase C-terminal" evidence="12">
    <location>
        <begin position="180"/>
        <end position="263"/>
    </location>
</feature>
<reference evidence="14 15" key="1">
    <citation type="submission" date="2017-01" db="EMBL/GenBank/DDBJ databases">
        <authorList>
            <consortium name="Urmite Genomes"/>
        </authorList>
    </citation>
    <scope>NUCLEOTIDE SEQUENCE [LARGE SCALE GENOMIC DNA]</scope>
    <source>
        <strain evidence="14 15">AB215</strain>
    </source>
</reference>
<keyword evidence="4 9" id="KW-0521">NADP</keyword>
<dbReference type="InterPro" id="IPR026877">
    <property type="entry name" value="DXPR_C"/>
</dbReference>
<feature type="binding site" evidence="9">
    <location>
        <position position="185"/>
    </location>
    <ligand>
        <name>1-deoxy-D-xylulose 5-phosphate</name>
        <dbReference type="ChEBI" id="CHEBI:57792"/>
    </ligand>
</feature>
<keyword evidence="15" id="KW-1185">Reference proteome</keyword>
<sequence length="439" mass="45954">MGAKVVCIPRRPKSWQRSAPVAGPKRHNEEVTRPTTTEAPAAVDRLRVLVLGSTGSIGTQALEVIAENPGRFEVVGLAAGGSNVDTLRRQRADTGVTNIAVADERAAAQLGDVRFHGPDAVTRLVEETEADVVLNALVGALGLRPTLAALQSGARLALANKESLIAGGPLVLAAARPGQIVPVDSEHSALAQCLRGGNPDEVAKLVLTASGGPFRGWTAADLEAVTPEQAGAHPTWSMGPMNTLNSASLVNKGLELIETHLLFGIGYDRIDVVVHPQSIVHSMVTFADGSTIAQASPPDMKLPISLALGWPRRVPGAAAACDFSTASSWEFEPLDANVFPAVELARYAGETGGCMTAIYNAANEEAAAAFLEGRIGFPAIVRTIADVLHAADQWAVLPATVEDVLDAQRWARDRAQRALRTASPAGDAPTDSGMILERS</sequence>
<comment type="catalytic activity">
    <reaction evidence="8">
        <text>2-C-methyl-D-erythritol 4-phosphate + NADP(+) = 1-deoxy-D-xylulose 5-phosphate + NADPH + H(+)</text>
        <dbReference type="Rhea" id="RHEA:13717"/>
        <dbReference type="ChEBI" id="CHEBI:15378"/>
        <dbReference type="ChEBI" id="CHEBI:57783"/>
        <dbReference type="ChEBI" id="CHEBI:57792"/>
        <dbReference type="ChEBI" id="CHEBI:58262"/>
        <dbReference type="ChEBI" id="CHEBI:58349"/>
        <dbReference type="EC" id="1.1.1.267"/>
    </reaction>
    <physiologicalReaction direction="right-to-left" evidence="8">
        <dbReference type="Rhea" id="RHEA:13719"/>
    </physiologicalReaction>
</comment>
<feature type="region of interest" description="Disordered" evidence="10">
    <location>
        <begin position="418"/>
        <end position="439"/>
    </location>
</feature>
<comment type="similarity">
    <text evidence="2 9">Belongs to the DXR family.</text>
</comment>
<dbReference type="GO" id="GO:0051484">
    <property type="term" value="P:isopentenyl diphosphate biosynthetic process, methylerythritol 4-phosphate pathway involved in terpenoid biosynthetic process"/>
    <property type="evidence" value="ECO:0007669"/>
    <property type="project" value="UniProtKB-ARBA"/>
</dbReference>
<dbReference type="InterPro" id="IPR013512">
    <property type="entry name" value="DXP_reductoisomerase_N"/>
</dbReference>
<dbReference type="UniPathway" id="UPA00056">
    <property type="reaction ID" value="UER00092"/>
</dbReference>
<dbReference type="PIRSF" id="PIRSF006205">
    <property type="entry name" value="Dxp_reductismrs"/>
    <property type="match status" value="1"/>
</dbReference>
<keyword evidence="3 9" id="KW-0479">Metal-binding</keyword>
<dbReference type="GO" id="GO:0030604">
    <property type="term" value="F:1-deoxy-D-xylulose-5-phosphate reductoisomerase activity"/>
    <property type="evidence" value="ECO:0007669"/>
    <property type="project" value="UniProtKB-UniRule"/>
</dbReference>
<feature type="binding site" evidence="9">
    <location>
        <position position="186"/>
    </location>
    <ligand>
        <name>1-deoxy-D-xylulose 5-phosphate</name>
        <dbReference type="ChEBI" id="CHEBI:57792"/>
    </ligand>
</feature>
<evidence type="ECO:0000256" key="1">
    <source>
        <dbReference type="ARBA" id="ARBA00005094"/>
    </source>
</evidence>
<feature type="binding site" evidence="9">
    <location>
        <position position="55"/>
    </location>
    <ligand>
        <name>NADPH</name>
        <dbReference type="ChEBI" id="CHEBI:57783"/>
    </ligand>
</feature>
<dbReference type="SUPFAM" id="SSF55347">
    <property type="entry name" value="Glyceraldehyde-3-phosphate dehydrogenase-like, C-terminal domain"/>
    <property type="match status" value="1"/>
</dbReference>
<dbReference type="Pfam" id="PF02670">
    <property type="entry name" value="DXP_reductoisom"/>
    <property type="match status" value="1"/>
</dbReference>
<dbReference type="PANTHER" id="PTHR30525:SF0">
    <property type="entry name" value="1-DEOXY-D-XYLULOSE 5-PHOSPHATE REDUCTOISOMERASE, CHLOROPLASTIC"/>
    <property type="match status" value="1"/>
</dbReference>
<dbReference type="GO" id="GO:0070402">
    <property type="term" value="F:NADPH binding"/>
    <property type="evidence" value="ECO:0007669"/>
    <property type="project" value="InterPro"/>
</dbReference>
<evidence type="ECO:0000259" key="13">
    <source>
        <dbReference type="Pfam" id="PF13288"/>
    </source>
</evidence>
<dbReference type="SUPFAM" id="SSF51735">
    <property type="entry name" value="NAD(P)-binding Rossmann-fold domains"/>
    <property type="match status" value="1"/>
</dbReference>
<evidence type="ECO:0000256" key="7">
    <source>
        <dbReference type="ARBA" id="ARBA00023229"/>
    </source>
</evidence>
<feature type="region of interest" description="Disordered" evidence="10">
    <location>
        <begin position="12"/>
        <end position="34"/>
    </location>
</feature>
<feature type="binding site" evidence="9">
    <location>
        <position position="184"/>
    </location>
    <ligand>
        <name>Mn(2+)</name>
        <dbReference type="ChEBI" id="CHEBI:29035"/>
    </ligand>
</feature>
<dbReference type="FunFam" id="3.40.50.720:FF:000045">
    <property type="entry name" value="1-deoxy-D-xylulose 5-phosphate reductoisomerase"/>
    <property type="match status" value="1"/>
</dbReference>
<comment type="function">
    <text evidence="9">Catalyzes the NADPH-dependent rearrangement and reduction of 1-deoxy-D-xylulose-5-phosphate (DXP) to 2-C-methyl-D-erythritol 4-phosphate (MEP).</text>
</comment>
<protein>
    <recommendedName>
        <fullName evidence="9">1-deoxy-D-xylulose 5-phosphate reductoisomerase</fullName>
        <shortName evidence="9">DXP reductoisomerase</shortName>
        <ecNumber evidence="9">1.1.1.267</ecNumber>
    </recommendedName>
    <alternativeName>
        <fullName evidence="9">1-deoxyxylulose-5-phosphate reductoisomerase</fullName>
    </alternativeName>
    <alternativeName>
        <fullName evidence="9">2-C-methyl-D-erythritol 4-phosphate synthase</fullName>
    </alternativeName>
</protein>
<feature type="binding site" evidence="9">
    <location>
        <position position="80"/>
    </location>
    <ligand>
        <name>NADPH</name>
        <dbReference type="ChEBI" id="CHEBI:57783"/>
    </ligand>
</feature>
<evidence type="ECO:0000256" key="9">
    <source>
        <dbReference type="HAMAP-Rule" id="MF_00183"/>
    </source>
</evidence>
<dbReference type="PANTHER" id="PTHR30525">
    <property type="entry name" value="1-DEOXY-D-XYLULOSE 5-PHOSPHATE REDUCTOISOMERASE"/>
    <property type="match status" value="1"/>
</dbReference>
<keyword evidence="14" id="KW-0413">Isomerase</keyword>
<dbReference type="Pfam" id="PF08436">
    <property type="entry name" value="DXP_redisom_C"/>
    <property type="match status" value="1"/>
</dbReference>
<evidence type="ECO:0000256" key="4">
    <source>
        <dbReference type="ARBA" id="ARBA00022857"/>
    </source>
</evidence>